<dbReference type="Proteomes" id="UP000004596">
    <property type="component" value="Unassembled WGS sequence"/>
</dbReference>
<dbReference type="AlphaFoldDB" id="B3C588"/>
<evidence type="ECO:0000313" key="3">
    <source>
        <dbReference type="Proteomes" id="UP000004596"/>
    </source>
</evidence>
<evidence type="ECO:0000259" key="1">
    <source>
        <dbReference type="Pfam" id="PF20600"/>
    </source>
</evidence>
<sequence length="285" mass="32975">MLMANPIIPGIPEAEQGLLYQKLNEYNRGRTSYKDAGAYLVVLPHPGYPRYSLWVYSPLPERQSIFYIQDLSTNIHESLRVASSLCYYSPRCMLLVEYNAKRMQSKGDDIIAFGKYRGHFLHEIFRIDPSYVSWIAYKFTPRIPKQERFAEIARIYHSVHLDIQKRQARQKYSTSRFLGKEGDKVENLTLKVLRVRLEDDPYKTMVKGTTPYFSVRQILTLEDPIGNLVTFRVSSRTASRESGQVPGTEHAFQPGETVFIASARISCTFTSGNKQYTRLNYVKFK</sequence>
<protein>
    <recommendedName>
        <fullName evidence="1">Exodeoxyribonuclease X-like C-terminal domain-containing protein</fullName>
    </recommendedName>
</protein>
<dbReference type="Pfam" id="PF20600">
    <property type="entry name" value="ExoX-like_C"/>
    <property type="match status" value="1"/>
</dbReference>
<accession>B3C588</accession>
<organism evidence="2 3">
    <name type="scientific">Bacteroides intestinalis DSM 17393</name>
    <dbReference type="NCBI Taxonomy" id="471870"/>
    <lineage>
        <taxon>Bacteria</taxon>
        <taxon>Pseudomonadati</taxon>
        <taxon>Bacteroidota</taxon>
        <taxon>Bacteroidia</taxon>
        <taxon>Bacteroidales</taxon>
        <taxon>Bacteroidaceae</taxon>
        <taxon>Bacteroides</taxon>
    </lineage>
</organism>
<dbReference type="InterPro" id="IPR046768">
    <property type="entry name" value="ExoX-like_C"/>
</dbReference>
<proteinExistence type="predicted"/>
<feature type="domain" description="Exodeoxyribonuclease X-like C-terminal" evidence="1">
    <location>
        <begin position="113"/>
        <end position="136"/>
    </location>
</feature>
<reference evidence="2 3" key="1">
    <citation type="submission" date="2008-04" db="EMBL/GenBank/DDBJ databases">
        <title>Draft genome sequence of Bacteroides intestinalis (DSM 17393).</title>
        <authorList>
            <person name="Sudarsanam P."/>
            <person name="Ley R."/>
            <person name="Guruge J."/>
            <person name="Turnbaugh P.J."/>
            <person name="Mahowald M."/>
            <person name="Liep D."/>
            <person name="Gordon J."/>
        </authorList>
    </citation>
    <scope>NUCLEOTIDE SEQUENCE [LARGE SCALE GENOMIC DNA]</scope>
    <source>
        <strain evidence="2 3">DSM 17393</strain>
    </source>
</reference>
<dbReference type="EMBL" id="ABJL02000001">
    <property type="protein sequence ID" value="EDV07672.1"/>
    <property type="molecule type" value="Genomic_DNA"/>
</dbReference>
<dbReference type="STRING" id="471870.BACINT_00070"/>
<evidence type="ECO:0000313" key="2">
    <source>
        <dbReference type="EMBL" id="EDV07672.1"/>
    </source>
</evidence>
<gene>
    <name evidence="2" type="ORF">BACINT_00070</name>
</gene>
<name>B3C588_9BACE</name>
<reference evidence="2 3" key="2">
    <citation type="submission" date="2008-04" db="EMBL/GenBank/DDBJ databases">
        <authorList>
            <person name="Fulton L."/>
            <person name="Clifton S."/>
            <person name="Fulton B."/>
            <person name="Xu J."/>
            <person name="Minx P."/>
            <person name="Pepin K.H."/>
            <person name="Johnson M."/>
            <person name="Thiruvilangam P."/>
            <person name="Bhonagiri V."/>
            <person name="Nash W.E."/>
            <person name="Mardis E.R."/>
            <person name="Wilson R.K."/>
        </authorList>
    </citation>
    <scope>NUCLEOTIDE SEQUENCE [LARGE SCALE GENOMIC DNA]</scope>
    <source>
        <strain evidence="2 3">DSM 17393</strain>
    </source>
</reference>
<dbReference type="eggNOG" id="ENOG5033SCY">
    <property type="taxonomic scope" value="Bacteria"/>
</dbReference>
<comment type="caution">
    <text evidence="2">The sequence shown here is derived from an EMBL/GenBank/DDBJ whole genome shotgun (WGS) entry which is preliminary data.</text>
</comment>